<dbReference type="InParanoid" id="A0A0H2RQG1"/>
<keyword evidence="2" id="KW-1185">Reference proteome</keyword>
<evidence type="ECO:0008006" key="3">
    <source>
        <dbReference type="Google" id="ProtNLM"/>
    </source>
</evidence>
<dbReference type="AlphaFoldDB" id="A0A0H2RQG1"/>
<organism evidence="1 2">
    <name type="scientific">Schizopora paradoxa</name>
    <dbReference type="NCBI Taxonomy" id="27342"/>
    <lineage>
        <taxon>Eukaryota</taxon>
        <taxon>Fungi</taxon>
        <taxon>Dikarya</taxon>
        <taxon>Basidiomycota</taxon>
        <taxon>Agaricomycotina</taxon>
        <taxon>Agaricomycetes</taxon>
        <taxon>Hymenochaetales</taxon>
        <taxon>Schizoporaceae</taxon>
        <taxon>Schizopora</taxon>
    </lineage>
</organism>
<dbReference type="SUPFAM" id="SSF52047">
    <property type="entry name" value="RNI-like"/>
    <property type="match status" value="1"/>
</dbReference>
<evidence type="ECO:0000313" key="1">
    <source>
        <dbReference type="EMBL" id="KLO11708.1"/>
    </source>
</evidence>
<proteinExistence type="predicted"/>
<dbReference type="OrthoDB" id="2646878at2759"/>
<dbReference type="EMBL" id="KQ085994">
    <property type="protein sequence ID" value="KLO11708.1"/>
    <property type="molecule type" value="Genomic_DNA"/>
</dbReference>
<protein>
    <recommendedName>
        <fullName evidence="3">F-box domain-containing protein</fullName>
    </recommendedName>
</protein>
<name>A0A0H2RQG1_9AGAM</name>
<sequence>MLSLFRRWDSRSTNTSSNTALKTNIEEESSGRSFISSISEDALVVIFDFIFTESCAKYDSEIFPRHPPALSILKLSHVDERFRLISLSYPHLWTHISATERRPEMGLVNACLERSRDLPLTVHLTVYLSSSHDPFSDDVLSATKKCAHRWRSVHVHFLRIHCTPTSSSGMFVDPMRGLKEMRDISAPALNQLRLMNTAWIMDEEHLFLGSWNVPALRSLATVHNFPSELLSFQELTSLDMRFSVRSADFFNFLAFVQASQLPNLTDLGIAFDHHDQVWTRDVLPTFQRTPLPNVARLRISTLISALYDTYRNRLEKNMLRALSFPNVNELNVTFEGETLRGGIPDPLFYLFDAAERIFGRGNDTNGISDGQFPRVSRLQINISASGLNPHELAGGVASLLLPLHIFPSLKELYVRSNMSPDFGTYYFGGRKQPALRYIEFDVACSAGASTEASSPSFESEHWKWLRALADTLFAQGIWHELEESTLVERVFEDNTDGNSIRVWDAKSVLSRDMSSRFGLTRT</sequence>
<accession>A0A0H2RQG1</accession>
<gene>
    <name evidence="1" type="ORF">SCHPADRAFT_460459</name>
</gene>
<evidence type="ECO:0000313" key="2">
    <source>
        <dbReference type="Proteomes" id="UP000053477"/>
    </source>
</evidence>
<dbReference type="Proteomes" id="UP000053477">
    <property type="component" value="Unassembled WGS sequence"/>
</dbReference>
<reference evidence="1 2" key="1">
    <citation type="submission" date="2015-04" db="EMBL/GenBank/DDBJ databases">
        <title>Complete genome sequence of Schizopora paradoxa KUC8140, a cosmopolitan wood degrader in East Asia.</title>
        <authorList>
            <consortium name="DOE Joint Genome Institute"/>
            <person name="Min B."/>
            <person name="Park H."/>
            <person name="Jang Y."/>
            <person name="Kim J.-J."/>
            <person name="Kim K.H."/>
            <person name="Pangilinan J."/>
            <person name="Lipzen A."/>
            <person name="Riley R."/>
            <person name="Grigoriev I.V."/>
            <person name="Spatafora J.W."/>
            <person name="Choi I.-G."/>
        </authorList>
    </citation>
    <scope>NUCLEOTIDE SEQUENCE [LARGE SCALE GENOMIC DNA]</scope>
    <source>
        <strain evidence="1 2">KUC8140</strain>
    </source>
</reference>